<protein>
    <recommendedName>
        <fullName evidence="3 4">Formyltetrahydrofolate deformylase</fullName>
        <ecNumber evidence="3 4">3.5.1.10</ecNumber>
    </recommendedName>
    <alternativeName>
        <fullName evidence="3">Formyl-FH(4) hydrolase</fullName>
    </alternativeName>
</protein>
<evidence type="ECO:0000256" key="3">
    <source>
        <dbReference type="HAMAP-Rule" id="MF_01927"/>
    </source>
</evidence>
<evidence type="ECO:0000256" key="2">
    <source>
        <dbReference type="ARBA" id="ARBA00022801"/>
    </source>
</evidence>
<dbReference type="OrthoDB" id="9806170at2"/>
<dbReference type="InterPro" id="IPR002912">
    <property type="entry name" value="ACT_dom"/>
</dbReference>
<dbReference type="InterPro" id="IPR002376">
    <property type="entry name" value="Formyl_transf_N"/>
</dbReference>
<dbReference type="NCBIfam" id="TIGR00655">
    <property type="entry name" value="PurU"/>
    <property type="match status" value="1"/>
</dbReference>
<organism evidence="6 7">
    <name type="scientific">Neolewinella agarilytica</name>
    <dbReference type="NCBI Taxonomy" id="478744"/>
    <lineage>
        <taxon>Bacteria</taxon>
        <taxon>Pseudomonadati</taxon>
        <taxon>Bacteroidota</taxon>
        <taxon>Saprospiria</taxon>
        <taxon>Saprospirales</taxon>
        <taxon>Lewinellaceae</taxon>
        <taxon>Neolewinella</taxon>
    </lineage>
</organism>
<dbReference type="InterPro" id="IPR041729">
    <property type="entry name" value="Formyl-FH4-Hydrolase_C"/>
</dbReference>
<proteinExistence type="inferred from homology"/>
<dbReference type="UniPathway" id="UPA00074">
    <property type="reaction ID" value="UER00170"/>
</dbReference>
<evidence type="ECO:0000313" key="6">
    <source>
        <dbReference type="EMBL" id="SEP96020.1"/>
    </source>
</evidence>
<comment type="function">
    <text evidence="3">Catalyzes the hydrolysis of 10-formyltetrahydrofolate (formyl-FH4) to formate and tetrahydrofolate (FH4).</text>
</comment>
<dbReference type="NCBIfam" id="NF004684">
    <property type="entry name" value="PRK06027.1"/>
    <property type="match status" value="1"/>
</dbReference>
<dbReference type="GO" id="GO:0006189">
    <property type="term" value="P:'de novo' IMP biosynthetic process"/>
    <property type="evidence" value="ECO:0007669"/>
    <property type="project" value="UniProtKB-UniRule"/>
</dbReference>
<dbReference type="EMBL" id="FOFB01000004">
    <property type="protein sequence ID" value="SEP96020.1"/>
    <property type="molecule type" value="Genomic_DNA"/>
</dbReference>
<dbReference type="SUPFAM" id="SSF53328">
    <property type="entry name" value="Formyltransferase"/>
    <property type="match status" value="1"/>
</dbReference>
<dbReference type="HAMAP" id="MF_01927">
    <property type="entry name" value="PurU"/>
    <property type="match status" value="1"/>
</dbReference>
<comment type="pathway">
    <text evidence="3">Purine metabolism; IMP biosynthesis via de novo pathway; formate from 10-formyl-5,6,7,8-tetrahydrofolate: step 1/1.</text>
</comment>
<dbReference type="RefSeq" id="WP_090165892.1">
    <property type="nucleotide sequence ID" value="NZ_FOFB01000004.1"/>
</dbReference>
<keyword evidence="7" id="KW-1185">Reference proteome</keyword>
<dbReference type="PANTHER" id="PTHR42706:SF1">
    <property type="entry name" value="FORMYLTETRAHYDROFOLATE DEFORMYLASE 2, MITOCHONDRIAL"/>
    <property type="match status" value="1"/>
</dbReference>
<comment type="similarity">
    <text evidence="3">Belongs to the PurU family.</text>
</comment>
<keyword evidence="3" id="KW-0658">Purine biosynthesis</keyword>
<dbReference type="PANTHER" id="PTHR42706">
    <property type="entry name" value="FORMYLTETRAHYDROFOLATE DEFORMYLASE"/>
    <property type="match status" value="1"/>
</dbReference>
<comment type="catalytic activity">
    <reaction evidence="3">
        <text>(6R)-10-formyltetrahydrofolate + H2O = (6S)-5,6,7,8-tetrahydrofolate + formate + H(+)</text>
        <dbReference type="Rhea" id="RHEA:19833"/>
        <dbReference type="ChEBI" id="CHEBI:15377"/>
        <dbReference type="ChEBI" id="CHEBI:15378"/>
        <dbReference type="ChEBI" id="CHEBI:15740"/>
        <dbReference type="ChEBI" id="CHEBI:57453"/>
        <dbReference type="ChEBI" id="CHEBI:195366"/>
        <dbReference type="EC" id="3.5.1.10"/>
    </reaction>
</comment>
<evidence type="ECO:0000259" key="5">
    <source>
        <dbReference type="PROSITE" id="PS51671"/>
    </source>
</evidence>
<dbReference type="InParanoid" id="A0A1H9C470"/>
<dbReference type="EC" id="3.5.1.10" evidence="3 4"/>
<dbReference type="PRINTS" id="PR01575">
    <property type="entry name" value="FFH4HYDRLASE"/>
</dbReference>
<evidence type="ECO:0000313" key="7">
    <source>
        <dbReference type="Proteomes" id="UP000199021"/>
    </source>
</evidence>
<dbReference type="GO" id="GO:0006730">
    <property type="term" value="P:one-carbon metabolic process"/>
    <property type="evidence" value="ECO:0007669"/>
    <property type="project" value="UniProtKB-KW"/>
</dbReference>
<dbReference type="AlphaFoldDB" id="A0A1H9C470"/>
<dbReference type="Proteomes" id="UP000199021">
    <property type="component" value="Unassembled WGS sequence"/>
</dbReference>
<dbReference type="InterPro" id="IPR045865">
    <property type="entry name" value="ACT-like_dom_sf"/>
</dbReference>
<sequence length="285" mass="33066">MSNSAILLIHCPDQPGLVAQVTEFVHKNRGNITNLDQHVDRDLNHFFMRIEWDLTDFVIPKEKIGDYFSTLIGSTYNMEWQLKFTDQKPRMALFVSKASHCLYDILQRYGTGEYDCEITAIVSNHTKLAYIAERFDIPFHHIPITRETKPEQEQKTKVLLDELQTDFIVLARYMQILSDDFCDHYATRIINIHHSFLPAFKGARPYHSAFERGVKLIGATSHYVTADLDEGPIIAQDVERVSHRHGINDLKRIGKDVEKRVLSRAIYLQLQHRVLPFGNRTVIFN</sequence>
<dbReference type="PROSITE" id="PS51671">
    <property type="entry name" value="ACT"/>
    <property type="match status" value="1"/>
</dbReference>
<dbReference type="InterPro" id="IPR004810">
    <property type="entry name" value="PurU"/>
</dbReference>
<dbReference type="FunCoup" id="A0A1H9C470">
    <property type="interactions" value="335"/>
</dbReference>
<dbReference type="Pfam" id="PF01842">
    <property type="entry name" value="ACT"/>
    <property type="match status" value="1"/>
</dbReference>
<dbReference type="PIRSF" id="PIRSF036480">
    <property type="entry name" value="FormyFH4_hydr"/>
    <property type="match status" value="1"/>
</dbReference>
<dbReference type="SUPFAM" id="SSF55021">
    <property type="entry name" value="ACT-like"/>
    <property type="match status" value="1"/>
</dbReference>
<feature type="active site" evidence="3">
    <location>
        <position position="229"/>
    </location>
</feature>
<dbReference type="InterPro" id="IPR036477">
    <property type="entry name" value="Formyl_transf_N_sf"/>
</dbReference>
<dbReference type="GO" id="GO:0008864">
    <property type="term" value="F:formyltetrahydrofolate deformylase activity"/>
    <property type="evidence" value="ECO:0007669"/>
    <property type="project" value="UniProtKB-UniRule"/>
</dbReference>
<evidence type="ECO:0000256" key="1">
    <source>
        <dbReference type="ARBA" id="ARBA00022563"/>
    </source>
</evidence>
<dbReference type="CDD" id="cd04875">
    <property type="entry name" value="ACT_F4HF-DF"/>
    <property type="match status" value="1"/>
</dbReference>
<name>A0A1H9C470_9BACT</name>
<dbReference type="Gene3D" id="3.40.50.170">
    <property type="entry name" value="Formyl transferase, N-terminal domain"/>
    <property type="match status" value="1"/>
</dbReference>
<reference evidence="7" key="1">
    <citation type="submission" date="2016-10" db="EMBL/GenBank/DDBJ databases">
        <authorList>
            <person name="Varghese N."/>
            <person name="Submissions S."/>
        </authorList>
    </citation>
    <scope>NUCLEOTIDE SEQUENCE [LARGE SCALE GENOMIC DNA]</scope>
    <source>
        <strain evidence="7">DSM 24740</strain>
    </source>
</reference>
<evidence type="ECO:0000256" key="4">
    <source>
        <dbReference type="NCBIfam" id="TIGR00655"/>
    </source>
</evidence>
<dbReference type="Pfam" id="PF00551">
    <property type="entry name" value="Formyl_trans_N"/>
    <property type="match status" value="1"/>
</dbReference>
<accession>A0A1H9C470</accession>
<gene>
    <name evidence="3" type="primary">purU</name>
    <name evidence="6" type="ORF">SAMN05444359_10461</name>
</gene>
<keyword evidence="1 3" id="KW-0554">One-carbon metabolism</keyword>
<dbReference type="STRING" id="478744.SAMN05444359_10461"/>
<feature type="domain" description="ACT" evidence="5">
    <location>
        <begin position="6"/>
        <end position="87"/>
    </location>
</feature>
<dbReference type="InterPro" id="IPR044074">
    <property type="entry name" value="PurU_ACT"/>
</dbReference>
<dbReference type="CDD" id="cd08648">
    <property type="entry name" value="FMT_core_Formyl-FH4-Hydrolase_C"/>
    <property type="match status" value="1"/>
</dbReference>
<keyword evidence="2 3" id="KW-0378">Hydrolase</keyword>
<dbReference type="Gene3D" id="3.30.70.260">
    <property type="match status" value="1"/>
</dbReference>